<dbReference type="CDD" id="cd20952">
    <property type="entry name" value="IgI_5_Robo"/>
    <property type="match status" value="1"/>
</dbReference>
<dbReference type="FunFam" id="2.60.40.10:FF:000058">
    <property type="entry name" value="roundabout homolog 2 isoform X3"/>
    <property type="match status" value="1"/>
</dbReference>
<feature type="compositionally biased region" description="Pro residues" evidence="9">
    <location>
        <begin position="975"/>
        <end position="985"/>
    </location>
</feature>
<dbReference type="CDD" id="cd00063">
    <property type="entry name" value="FN3"/>
    <property type="match status" value="3"/>
</dbReference>
<comment type="subcellular location">
    <subcellularLocation>
        <location evidence="1">Membrane</location>
        <topology evidence="1">Single-pass membrane protein</topology>
    </subcellularLocation>
</comment>
<keyword evidence="4" id="KW-0677">Repeat</keyword>
<feature type="domain" description="Ig-like" evidence="11">
    <location>
        <begin position="9"/>
        <end position="96"/>
    </location>
</feature>
<dbReference type="InterPro" id="IPR003599">
    <property type="entry name" value="Ig_sub"/>
</dbReference>
<feature type="compositionally biased region" description="Acidic residues" evidence="9">
    <location>
        <begin position="1112"/>
        <end position="1124"/>
    </location>
</feature>
<dbReference type="InterPro" id="IPR032986">
    <property type="entry name" value="Robo1_Ig-like3"/>
</dbReference>
<dbReference type="Pfam" id="PF13927">
    <property type="entry name" value="Ig_3"/>
    <property type="match status" value="2"/>
</dbReference>
<keyword evidence="8" id="KW-0393">Immunoglobulin domain</keyword>
<dbReference type="InterPro" id="IPR051170">
    <property type="entry name" value="Neural/epithelial_adhesion"/>
</dbReference>
<feature type="region of interest" description="Disordered" evidence="9">
    <location>
        <begin position="945"/>
        <end position="1124"/>
    </location>
</feature>
<evidence type="ECO:0000313" key="14">
    <source>
        <dbReference type="Proteomes" id="UP000054190"/>
    </source>
</evidence>
<keyword evidence="14" id="KW-1185">Reference proteome</keyword>
<feature type="region of interest" description="Disordered" evidence="9">
    <location>
        <begin position="1145"/>
        <end position="1244"/>
    </location>
</feature>
<reference evidence="13 14" key="1">
    <citation type="submission" date="2014-04" db="EMBL/GenBank/DDBJ databases">
        <title>Genome evolution of avian class.</title>
        <authorList>
            <person name="Zhang G."/>
            <person name="Li C."/>
        </authorList>
    </citation>
    <scope>NUCLEOTIDE SEQUENCE [LARGE SCALE GENOMIC DNA]</scope>
    <source>
        <strain evidence="13">BGI_N341</strain>
    </source>
</reference>
<dbReference type="SMART" id="SM00406">
    <property type="entry name" value="IGv"/>
    <property type="match status" value="2"/>
</dbReference>
<feature type="compositionally biased region" description="Acidic residues" evidence="9">
    <location>
        <begin position="1017"/>
        <end position="1026"/>
    </location>
</feature>
<evidence type="ECO:0000256" key="5">
    <source>
        <dbReference type="ARBA" id="ARBA00022989"/>
    </source>
</evidence>
<dbReference type="GO" id="GO:0016020">
    <property type="term" value="C:membrane"/>
    <property type="evidence" value="ECO:0007669"/>
    <property type="project" value="UniProtKB-SubCell"/>
</dbReference>
<dbReference type="EMBL" id="KK367104">
    <property type="protein sequence ID" value="KFV41673.1"/>
    <property type="molecule type" value="Genomic_DNA"/>
</dbReference>
<dbReference type="PROSITE" id="PS50835">
    <property type="entry name" value="IG_LIKE"/>
    <property type="match status" value="4"/>
</dbReference>
<feature type="domain" description="Fibronectin type-III" evidence="12">
    <location>
        <begin position="402"/>
        <end position="496"/>
    </location>
</feature>
<dbReference type="InterPro" id="IPR003961">
    <property type="entry name" value="FN3_dom"/>
</dbReference>
<evidence type="ECO:0000256" key="8">
    <source>
        <dbReference type="ARBA" id="ARBA00023319"/>
    </source>
</evidence>
<dbReference type="PANTHER" id="PTHR12231:SF243">
    <property type="entry name" value="ROUNDABOUT HOMOLOG 1"/>
    <property type="match status" value="1"/>
</dbReference>
<evidence type="ECO:0000256" key="7">
    <source>
        <dbReference type="ARBA" id="ARBA00023157"/>
    </source>
</evidence>
<proteinExistence type="predicted"/>
<dbReference type="SMART" id="SM00060">
    <property type="entry name" value="FN3"/>
    <property type="match status" value="3"/>
</dbReference>
<organism evidence="13 14">
    <name type="scientific">Tyto alba</name>
    <name type="common">Barn owl</name>
    <dbReference type="NCBI Taxonomy" id="56313"/>
    <lineage>
        <taxon>Eukaryota</taxon>
        <taxon>Metazoa</taxon>
        <taxon>Chordata</taxon>
        <taxon>Craniata</taxon>
        <taxon>Vertebrata</taxon>
        <taxon>Euteleostomi</taxon>
        <taxon>Archelosauria</taxon>
        <taxon>Archosauria</taxon>
        <taxon>Dinosauria</taxon>
        <taxon>Saurischia</taxon>
        <taxon>Theropoda</taxon>
        <taxon>Coelurosauria</taxon>
        <taxon>Aves</taxon>
        <taxon>Neognathae</taxon>
        <taxon>Neoaves</taxon>
        <taxon>Telluraves</taxon>
        <taxon>Strigiformes</taxon>
        <taxon>Tytonidae</taxon>
        <taxon>Tyto</taxon>
    </lineage>
</organism>
<evidence type="ECO:0000256" key="2">
    <source>
        <dbReference type="ARBA" id="ARBA00022692"/>
    </source>
</evidence>
<evidence type="ECO:0000259" key="11">
    <source>
        <dbReference type="PROSITE" id="PS50835"/>
    </source>
</evidence>
<dbReference type="GO" id="GO:0016199">
    <property type="term" value="P:axon midline choice point recognition"/>
    <property type="evidence" value="ECO:0007669"/>
    <property type="project" value="InterPro"/>
</dbReference>
<evidence type="ECO:0000256" key="4">
    <source>
        <dbReference type="ARBA" id="ARBA00022737"/>
    </source>
</evidence>
<evidence type="ECO:0000256" key="6">
    <source>
        <dbReference type="ARBA" id="ARBA00023136"/>
    </source>
</evidence>
<dbReference type="Pfam" id="PF07679">
    <property type="entry name" value="I-set"/>
    <property type="match status" value="2"/>
</dbReference>
<sequence length="1244" mass="136579">SFILSVLRDDFRQNPSDVMVAVGEPAVMECQPPRGHPEPTISWKKDGTPLDDKDERITIRGGKLMITYTRKNDAGKYVCVGTNMVGERESEVAELTVLERPSFVKRPSNLAVTVDDSAEFKCEARGDPVPTVRWRKDDGELPKARYEIRDDHTLKIRKVMAGDMGTYTCVAENMVGKAEASATLTVQEPPQFVVKPRDQVAALGRTVTFQCEATGNPQPAIFWRREGSQNLLFSYQPPQSSSRFSVSQTGDLTITNVQRSDVGYYICQTLNVAGSIITKAYLEVTDVIADRPPPVIRQGPVNQTVAVDGTLVLNCVATGTLMPTILWKKDGILISTQDSRIKQLETGALQIRYAKLGDTGRYTCIASTPSGEATWSAYIEVQEFGVPVQPPRPTDPNLIPSAPSKPEVTDVSRNTVTLSWQPNLNSGATPTSYIIEAFSHASGSSWQTVAENVKTESFAVKGLKPNAIYLFLVRAANAYGLSDPSQISDPVKTQDVPPTSQGVDHKQVQRELGDVVLHLHNPTILSSSSIEVHWTVDQQSQYIQGYKILYRPTPASYGESEWLIFEVRTPTKNSVIIPELKKGVNYEIKARPFFNEFQGADSEVKFAKTLEEGNAPPQSVSVTKNDGNGTAIVVTWQPPPEDNQNGMVQEYKVWCLGNESRYHINKTVDGSTFSVVIPSLVPGIRYSVEVAASTGAGPGVKSDPQFIQLDSHGNPVSSEDQVSLAQQISDVVKQPAFIAGIGAACWIILMVFSIWLYRHRKKRNGLTSTYAVTYQRGGEAVSSGGRPGLLNISEPATQPWLADTWPNTGNNHNDCSINCCTSGNGNSDSNLTTYSRPADCIANYNNQLDNKQTNLMLPESTVYGDVDLSNKINEMKTFNSPNLKDGRFVSQPGQPTPYATTQLIQSNISNNVNNGSGDTNEKHWKPSVQQKQEVAPIQYNIMEQNKLNKGSQGHKKGARTPKAPKQAGMNWADLLPPPPAHPPPHSNSEDYSLSVDESYDQEIPCPVPPARMYLQQDELEEEEEDERGPTPPVRGAASSPAAVSYSHQSTATLTPSPQEELQPMLQDCQEDLGHIQHQPDRRRQPVSPPPPPRPISPPHTYGYISGPLVSDMDTDAPEEEEDEADIEVAKMQNRRLLLRGLEQTPASSVGDLESSVTGHFHASHCPRPTSPVSTDSNMSAVVIQKVRPAKKQKHQPGHLRREVYTDEDILPYSRPTFPTSNNPRDPSSSSSMSSRGSGGRQRAD</sequence>
<dbReference type="SMART" id="SM00408">
    <property type="entry name" value="IGc2"/>
    <property type="match status" value="4"/>
</dbReference>
<dbReference type="FunFam" id="2.60.40.10:FF:000055">
    <property type="entry name" value="roundabout homolog 1 isoform X2"/>
    <property type="match status" value="1"/>
</dbReference>
<feature type="non-terminal residue" evidence="13">
    <location>
        <position position="1244"/>
    </location>
</feature>
<dbReference type="InterPro" id="IPR013783">
    <property type="entry name" value="Ig-like_fold"/>
</dbReference>
<feature type="domain" description="Ig-like" evidence="11">
    <location>
        <begin position="190"/>
        <end position="285"/>
    </location>
</feature>
<dbReference type="PROSITE" id="PS50853">
    <property type="entry name" value="FN3"/>
    <property type="match status" value="3"/>
</dbReference>
<dbReference type="GO" id="GO:0008046">
    <property type="term" value="F:axon guidance receptor activity"/>
    <property type="evidence" value="ECO:0007669"/>
    <property type="project" value="InterPro"/>
</dbReference>
<evidence type="ECO:0000256" key="3">
    <source>
        <dbReference type="ARBA" id="ARBA00022729"/>
    </source>
</evidence>
<feature type="compositionally biased region" description="Basic residues" evidence="9">
    <location>
        <begin position="1187"/>
        <end position="1198"/>
    </location>
</feature>
<dbReference type="InterPro" id="IPR013106">
    <property type="entry name" value="Ig_V-set"/>
</dbReference>
<dbReference type="InterPro" id="IPR013098">
    <property type="entry name" value="Ig_I-set"/>
</dbReference>
<protein>
    <submittedName>
        <fullName evidence="13">Roundabout 1</fullName>
    </submittedName>
</protein>
<evidence type="ECO:0000256" key="1">
    <source>
        <dbReference type="ARBA" id="ARBA00004167"/>
    </source>
</evidence>
<keyword evidence="3" id="KW-0732">Signal</keyword>
<feature type="region of interest" description="Disordered" evidence="9">
    <location>
        <begin position="909"/>
        <end position="931"/>
    </location>
</feature>
<accession>A0A093EIL8</accession>
<dbReference type="Proteomes" id="UP000054190">
    <property type="component" value="Unassembled WGS sequence"/>
</dbReference>
<dbReference type="CDD" id="cd05724">
    <property type="entry name" value="IgI_2_Robo"/>
    <property type="match status" value="1"/>
</dbReference>
<feature type="compositionally biased region" description="Polar residues" evidence="9">
    <location>
        <begin position="1170"/>
        <end position="1179"/>
    </location>
</feature>
<feature type="domain" description="Fibronectin type-III" evidence="12">
    <location>
        <begin position="515"/>
        <end position="612"/>
    </location>
</feature>
<feature type="compositionally biased region" description="Polar residues" evidence="9">
    <location>
        <begin position="1045"/>
        <end position="1059"/>
    </location>
</feature>
<dbReference type="CDD" id="cd05726">
    <property type="entry name" value="IgI_4_Robo"/>
    <property type="match status" value="1"/>
</dbReference>
<dbReference type="PANTHER" id="PTHR12231">
    <property type="entry name" value="CTX-RELATED TYPE I TRANSMEMBRANE PROTEIN"/>
    <property type="match status" value="1"/>
</dbReference>
<dbReference type="FunFam" id="2.60.40.10:FF:000065">
    <property type="entry name" value="roundabout homolog 1 isoform X3"/>
    <property type="match status" value="1"/>
</dbReference>
<dbReference type="FunFam" id="2.60.40.10:FF:000043">
    <property type="entry name" value="roundabout homolog 2 isoform X2"/>
    <property type="match status" value="1"/>
</dbReference>
<dbReference type="InterPro" id="IPR003598">
    <property type="entry name" value="Ig_sub2"/>
</dbReference>
<dbReference type="GO" id="GO:0035385">
    <property type="term" value="P:Roundabout signaling pathway"/>
    <property type="evidence" value="ECO:0007669"/>
    <property type="project" value="InterPro"/>
</dbReference>
<feature type="compositionally biased region" description="Polar residues" evidence="9">
    <location>
        <begin position="1216"/>
        <end position="1226"/>
    </location>
</feature>
<name>A0A093EIL8_TYTAL</name>
<keyword evidence="7" id="KW-1015">Disulfide bond</keyword>
<dbReference type="SUPFAM" id="SSF48726">
    <property type="entry name" value="Immunoglobulin"/>
    <property type="match status" value="4"/>
</dbReference>
<dbReference type="InterPro" id="IPR007110">
    <property type="entry name" value="Ig-like_dom"/>
</dbReference>
<feature type="compositionally biased region" description="Pro residues" evidence="9">
    <location>
        <begin position="1086"/>
        <end position="1097"/>
    </location>
</feature>
<feature type="non-terminal residue" evidence="13">
    <location>
        <position position="1"/>
    </location>
</feature>
<feature type="compositionally biased region" description="Basic and acidic residues" evidence="9">
    <location>
        <begin position="1071"/>
        <end position="1083"/>
    </location>
</feature>
<keyword evidence="6 10" id="KW-0472">Membrane</keyword>
<evidence type="ECO:0000256" key="10">
    <source>
        <dbReference type="SAM" id="Phobius"/>
    </source>
</evidence>
<dbReference type="AlphaFoldDB" id="A0A093EIL8"/>
<feature type="domain" description="Ig-like" evidence="11">
    <location>
        <begin position="101"/>
        <end position="185"/>
    </location>
</feature>
<feature type="domain" description="Fibronectin type-III" evidence="12">
    <location>
        <begin position="616"/>
        <end position="712"/>
    </location>
</feature>
<feature type="transmembrane region" description="Helical" evidence="10">
    <location>
        <begin position="736"/>
        <end position="757"/>
    </location>
</feature>
<dbReference type="InterPro" id="IPR036116">
    <property type="entry name" value="FN3_sf"/>
</dbReference>
<evidence type="ECO:0000259" key="12">
    <source>
        <dbReference type="PROSITE" id="PS50853"/>
    </source>
</evidence>
<dbReference type="Pfam" id="PF00041">
    <property type="entry name" value="fn3"/>
    <property type="match status" value="3"/>
</dbReference>
<dbReference type="CDD" id="cd05725">
    <property type="entry name" value="IgI_3_Robo"/>
    <property type="match status" value="1"/>
</dbReference>
<dbReference type="SUPFAM" id="SSF49265">
    <property type="entry name" value="Fibronectin type III"/>
    <property type="match status" value="2"/>
</dbReference>
<dbReference type="SMART" id="SM00409">
    <property type="entry name" value="IG"/>
    <property type="match status" value="4"/>
</dbReference>
<evidence type="ECO:0000256" key="9">
    <source>
        <dbReference type="SAM" id="MobiDB-lite"/>
    </source>
</evidence>
<keyword evidence="5 10" id="KW-1133">Transmembrane helix</keyword>
<dbReference type="FunFam" id="2.60.40.10:FF:000053">
    <property type="entry name" value="Roundabout guidance receptor 1"/>
    <property type="match status" value="1"/>
</dbReference>
<feature type="domain" description="Ig-like" evidence="11">
    <location>
        <begin position="294"/>
        <end position="380"/>
    </location>
</feature>
<dbReference type="FunFam" id="2.60.40.10:FF:000008">
    <property type="entry name" value="roundabout homolog 2 isoform X2"/>
    <property type="match status" value="2"/>
</dbReference>
<gene>
    <name evidence="13" type="ORF">N341_11191</name>
</gene>
<keyword evidence="2 10" id="KW-0812">Transmembrane</keyword>
<dbReference type="InterPro" id="IPR036179">
    <property type="entry name" value="Ig-like_dom_sf"/>
</dbReference>
<dbReference type="Gene3D" id="2.60.40.10">
    <property type="entry name" value="Immunoglobulins"/>
    <property type="match status" value="7"/>
</dbReference>
<evidence type="ECO:0000313" key="13">
    <source>
        <dbReference type="EMBL" id="KFV41673.1"/>
    </source>
</evidence>